<dbReference type="GO" id="GO:0005634">
    <property type="term" value="C:nucleus"/>
    <property type="evidence" value="ECO:0007669"/>
    <property type="project" value="UniProtKB-SubCell"/>
</dbReference>
<reference evidence="10" key="1">
    <citation type="journal article" date="2023" name="Mol. Phylogenet. Evol.">
        <title>Genome-scale phylogeny and comparative genomics of the fungal order Sordariales.</title>
        <authorList>
            <person name="Hensen N."/>
            <person name="Bonometti L."/>
            <person name="Westerberg I."/>
            <person name="Brannstrom I.O."/>
            <person name="Guillou S."/>
            <person name="Cros-Aarteil S."/>
            <person name="Calhoun S."/>
            <person name="Haridas S."/>
            <person name="Kuo A."/>
            <person name="Mondo S."/>
            <person name="Pangilinan J."/>
            <person name="Riley R."/>
            <person name="LaButti K."/>
            <person name="Andreopoulos B."/>
            <person name="Lipzen A."/>
            <person name="Chen C."/>
            <person name="Yan M."/>
            <person name="Daum C."/>
            <person name="Ng V."/>
            <person name="Clum A."/>
            <person name="Steindorff A."/>
            <person name="Ohm R.A."/>
            <person name="Martin F."/>
            <person name="Silar P."/>
            <person name="Natvig D.O."/>
            <person name="Lalanne C."/>
            <person name="Gautier V."/>
            <person name="Ament-Velasquez S.L."/>
            <person name="Kruys A."/>
            <person name="Hutchinson M.I."/>
            <person name="Powell A.J."/>
            <person name="Barry K."/>
            <person name="Miller A.N."/>
            <person name="Grigoriev I.V."/>
            <person name="Debuchy R."/>
            <person name="Gladieux P."/>
            <person name="Hiltunen Thoren M."/>
            <person name="Johannesson H."/>
        </authorList>
    </citation>
    <scope>NUCLEOTIDE SEQUENCE [LARGE SCALE GENOMIC DNA]</scope>
    <source>
        <strain evidence="10">CBS 340.73</strain>
    </source>
</reference>
<dbReference type="GO" id="GO:0008270">
    <property type="term" value="F:zinc ion binding"/>
    <property type="evidence" value="ECO:0007669"/>
    <property type="project" value="InterPro"/>
</dbReference>
<dbReference type="PROSITE" id="PS50048">
    <property type="entry name" value="ZN2_CY6_FUNGAL_2"/>
    <property type="match status" value="1"/>
</dbReference>
<sequence>MSPGQRSKSGCWTCRLRRKKCHEGGPPCANCESRGIFCHGYGPKPAWKDRGDREREEANRLHLQSRRRRESTAARSHVSQPSISSSVSSTTTTSANSIEVITPADIGSPLQSPMQSDFSFSLSPTSQERSAAAATAAEFDFLGALGLGPESSAPATVFGEDLWPSSSAAEALVELTHFQQQHPIPDPPKSAASQEQALCFPFPGVNGCSSGAQTGSQTPEKEIELVMHFIGDTYALQHNSYRTSSTMQKSWLLYLLTRSSTFYYASLSMSAYHYSLSLSGDSETRAVAFQDYQTYRTNALSGFRDLTDANRLATSSASVFGETLICGVQIALLEALGRNMQSCHSYLSSAAQSLLDHEDLLSTSQLSSNTMRQSSISMQLIQTSALSAPTLTRPSPMEFKALSFFRALLIWNDVLSSSARKKVPSAADAYRKLLADGEFAVAFQETTGCESWVLLAIMDAAILESWKRDQEAQGNLSIRELVNRAARLESTVEEGIKRLSSILQRNTTPLGDNTCWSQIAAESTGHGAHHIQTYIFAHAILTHLHTIVSGSLAGVPEIHQSIDRALHAWKLRPSSMNPKSLAWAYCVGAGLATGLQRDVFRELISQLSPVDLTLGNLLDLKSVVEQCWREFDGRASDRDASIDWRDIMQRSNLSVLFT</sequence>
<comment type="caution">
    <text evidence="9">The sequence shown here is derived from an EMBL/GenBank/DDBJ whole genome shotgun (WGS) entry which is preliminary data.</text>
</comment>
<protein>
    <submittedName>
        <fullName evidence="9">Fungal-specific transcription factor domain-containing protein</fullName>
    </submittedName>
</protein>
<dbReference type="PANTHER" id="PTHR37534:SF20">
    <property type="entry name" value="PRO1A C6 ZINK-FINGER PROTEIN"/>
    <property type="match status" value="1"/>
</dbReference>
<organism evidence="9 10">
    <name type="scientific">Diplogelasinospora grovesii</name>
    <dbReference type="NCBI Taxonomy" id="303347"/>
    <lineage>
        <taxon>Eukaryota</taxon>
        <taxon>Fungi</taxon>
        <taxon>Dikarya</taxon>
        <taxon>Ascomycota</taxon>
        <taxon>Pezizomycotina</taxon>
        <taxon>Sordariomycetes</taxon>
        <taxon>Sordariomycetidae</taxon>
        <taxon>Sordariales</taxon>
        <taxon>Diplogelasinosporaceae</taxon>
        <taxon>Diplogelasinospora</taxon>
    </lineage>
</organism>
<keyword evidence="10" id="KW-1185">Reference proteome</keyword>
<gene>
    <name evidence="9" type="ORF">QBC46DRAFT_397411</name>
</gene>
<dbReference type="EMBL" id="MU853921">
    <property type="protein sequence ID" value="KAK3935497.1"/>
    <property type="molecule type" value="Genomic_DNA"/>
</dbReference>
<feature type="domain" description="Zn(2)-C6 fungal-type" evidence="8">
    <location>
        <begin position="10"/>
        <end position="38"/>
    </location>
</feature>
<feature type="region of interest" description="Disordered" evidence="7">
    <location>
        <begin position="44"/>
        <end position="94"/>
    </location>
</feature>
<proteinExistence type="predicted"/>
<evidence type="ECO:0000256" key="5">
    <source>
        <dbReference type="ARBA" id="ARBA00023163"/>
    </source>
</evidence>
<keyword evidence="3" id="KW-0805">Transcription regulation</keyword>
<evidence type="ECO:0000313" key="10">
    <source>
        <dbReference type="Proteomes" id="UP001303473"/>
    </source>
</evidence>
<dbReference type="SMART" id="SM00066">
    <property type="entry name" value="GAL4"/>
    <property type="match status" value="1"/>
</dbReference>
<dbReference type="PROSITE" id="PS00463">
    <property type="entry name" value="ZN2_CY6_FUNGAL_1"/>
    <property type="match status" value="1"/>
</dbReference>
<comment type="subcellular location">
    <subcellularLocation>
        <location evidence="1">Nucleus</location>
    </subcellularLocation>
</comment>
<dbReference type="Pfam" id="PF00172">
    <property type="entry name" value="Zn_clus"/>
    <property type="match status" value="1"/>
</dbReference>
<dbReference type="GO" id="GO:0000981">
    <property type="term" value="F:DNA-binding transcription factor activity, RNA polymerase II-specific"/>
    <property type="evidence" value="ECO:0007669"/>
    <property type="project" value="InterPro"/>
</dbReference>
<evidence type="ECO:0000256" key="4">
    <source>
        <dbReference type="ARBA" id="ARBA00023125"/>
    </source>
</evidence>
<feature type="compositionally biased region" description="Basic and acidic residues" evidence="7">
    <location>
        <begin position="46"/>
        <end position="60"/>
    </location>
</feature>
<evidence type="ECO:0000256" key="1">
    <source>
        <dbReference type="ARBA" id="ARBA00004123"/>
    </source>
</evidence>
<evidence type="ECO:0000313" key="9">
    <source>
        <dbReference type="EMBL" id="KAK3935497.1"/>
    </source>
</evidence>
<dbReference type="InterPro" id="IPR001138">
    <property type="entry name" value="Zn2Cys6_DnaBD"/>
</dbReference>
<evidence type="ECO:0000256" key="7">
    <source>
        <dbReference type="SAM" id="MobiDB-lite"/>
    </source>
</evidence>
<keyword evidence="2" id="KW-0862">Zinc</keyword>
<dbReference type="Gene3D" id="4.10.240.10">
    <property type="entry name" value="Zn(2)-C6 fungal-type DNA-binding domain"/>
    <property type="match status" value="1"/>
</dbReference>
<dbReference type="InterPro" id="IPR036864">
    <property type="entry name" value="Zn2-C6_fun-type_DNA-bd_sf"/>
</dbReference>
<evidence type="ECO:0000256" key="3">
    <source>
        <dbReference type="ARBA" id="ARBA00023015"/>
    </source>
</evidence>
<evidence type="ECO:0000256" key="2">
    <source>
        <dbReference type="ARBA" id="ARBA00022833"/>
    </source>
</evidence>
<name>A0AAN6MXV1_9PEZI</name>
<dbReference type="CDD" id="cd00067">
    <property type="entry name" value="GAL4"/>
    <property type="match status" value="1"/>
</dbReference>
<evidence type="ECO:0000256" key="6">
    <source>
        <dbReference type="ARBA" id="ARBA00023242"/>
    </source>
</evidence>
<dbReference type="InterPro" id="IPR021858">
    <property type="entry name" value="Fun_TF"/>
</dbReference>
<evidence type="ECO:0000259" key="8">
    <source>
        <dbReference type="PROSITE" id="PS50048"/>
    </source>
</evidence>
<keyword evidence="4" id="KW-0238">DNA-binding</keyword>
<keyword evidence="5" id="KW-0804">Transcription</keyword>
<keyword evidence="6" id="KW-0539">Nucleus</keyword>
<dbReference type="GO" id="GO:0003677">
    <property type="term" value="F:DNA binding"/>
    <property type="evidence" value="ECO:0007669"/>
    <property type="project" value="UniProtKB-KW"/>
</dbReference>
<feature type="compositionally biased region" description="Low complexity" evidence="7">
    <location>
        <begin position="73"/>
        <end position="94"/>
    </location>
</feature>
<dbReference type="Proteomes" id="UP001303473">
    <property type="component" value="Unassembled WGS sequence"/>
</dbReference>
<accession>A0AAN6MXV1</accession>
<dbReference type="PANTHER" id="PTHR37534">
    <property type="entry name" value="TRANSCRIPTIONAL ACTIVATOR PROTEIN UGA3"/>
    <property type="match status" value="1"/>
</dbReference>
<dbReference type="Pfam" id="PF11951">
    <property type="entry name" value="Fungal_trans_2"/>
    <property type="match status" value="1"/>
</dbReference>
<dbReference type="SUPFAM" id="SSF57701">
    <property type="entry name" value="Zn2/Cys6 DNA-binding domain"/>
    <property type="match status" value="1"/>
</dbReference>
<dbReference type="AlphaFoldDB" id="A0AAN6MXV1"/>